<protein>
    <submittedName>
        <fullName evidence="2">Uncharacterized protein</fullName>
    </submittedName>
</protein>
<sequence>MEYLFIIAVIVYVWKFRRPASKRKVEKKGVRQNQKERAVYQNHMANLHDSGPYSMDVFERVRWGGDAAGPGKTQADIALEQFRNENQHDDDFSSNFSSGTNDFNRPW</sequence>
<feature type="region of interest" description="Disordered" evidence="1">
    <location>
        <begin position="83"/>
        <end position="107"/>
    </location>
</feature>
<name>A0ABR5KDY9_9GAMM</name>
<feature type="compositionally biased region" description="Polar residues" evidence="1">
    <location>
        <begin position="93"/>
        <end position="107"/>
    </location>
</feature>
<comment type="caution">
    <text evidence="2">The sequence shown here is derived from an EMBL/GenBank/DDBJ whole genome shotgun (WGS) entry which is preliminary data.</text>
</comment>
<reference evidence="2 3" key="1">
    <citation type="submission" date="2015-09" db="EMBL/GenBank/DDBJ databases">
        <title>Draft genome sequence and assembly of Photorhabdus sp. VMG, a bacterial symbiont associated with Heterorhabditis zealandica.</title>
        <authorList>
            <person name="Naidoo S."/>
            <person name="Featherston J."/>
            <person name="Mothupi B."/>
            <person name="Gray V.M."/>
        </authorList>
    </citation>
    <scope>NUCLEOTIDE SEQUENCE [LARGE SCALE GENOMIC DNA]</scope>
    <source>
        <strain evidence="2 3">VMG</strain>
    </source>
</reference>
<dbReference type="RefSeq" id="WP_054477201.1">
    <property type="nucleotide sequence ID" value="NZ_CAWMRL010000011.1"/>
</dbReference>
<dbReference type="EMBL" id="LJCS01000011">
    <property type="protein sequence ID" value="KOY62824.1"/>
    <property type="molecule type" value="Genomic_DNA"/>
</dbReference>
<evidence type="ECO:0000256" key="1">
    <source>
        <dbReference type="SAM" id="MobiDB-lite"/>
    </source>
</evidence>
<organism evidence="2 3">
    <name type="scientific">Photorhabdus heterorhabditis</name>
    <dbReference type="NCBI Taxonomy" id="880156"/>
    <lineage>
        <taxon>Bacteria</taxon>
        <taxon>Pseudomonadati</taxon>
        <taxon>Pseudomonadota</taxon>
        <taxon>Gammaproteobacteria</taxon>
        <taxon>Enterobacterales</taxon>
        <taxon>Morganellaceae</taxon>
        <taxon>Photorhabdus</taxon>
    </lineage>
</organism>
<gene>
    <name evidence="2" type="ORF">AM629_06305</name>
</gene>
<evidence type="ECO:0000313" key="3">
    <source>
        <dbReference type="Proteomes" id="UP000037727"/>
    </source>
</evidence>
<dbReference type="Proteomes" id="UP000037727">
    <property type="component" value="Unassembled WGS sequence"/>
</dbReference>
<evidence type="ECO:0000313" key="2">
    <source>
        <dbReference type="EMBL" id="KOY62824.1"/>
    </source>
</evidence>
<proteinExistence type="predicted"/>
<accession>A0ABR5KDY9</accession>
<keyword evidence="3" id="KW-1185">Reference proteome</keyword>